<evidence type="ECO:0000313" key="3">
    <source>
        <dbReference type="Proteomes" id="UP000224974"/>
    </source>
</evidence>
<dbReference type="EMBL" id="PDDX01000001">
    <property type="protein sequence ID" value="PHI32484.1"/>
    <property type="molecule type" value="Genomic_DNA"/>
</dbReference>
<evidence type="ECO:0000256" key="1">
    <source>
        <dbReference type="SAM" id="Phobius"/>
    </source>
</evidence>
<gene>
    <name evidence="2" type="ORF">CRN84_25825</name>
</gene>
<reference evidence="3" key="1">
    <citation type="submission" date="2017-09" db="EMBL/GenBank/DDBJ databases">
        <title>FDA dAtabase for Regulatory Grade micrObial Sequences (FDA-ARGOS): Supporting development and validation of Infectious Disease Dx tests.</title>
        <authorList>
            <person name="Minogue T."/>
            <person name="Wolcott M."/>
            <person name="Wasieloski L."/>
            <person name="Aguilar W."/>
            <person name="Moore D."/>
            <person name="Tallon L."/>
            <person name="Sadzewicz L."/>
            <person name="Ott S."/>
            <person name="Zhao X."/>
            <person name="Nagaraj S."/>
            <person name="Vavikolanu K."/>
            <person name="Aluvathingal J."/>
            <person name="Nadendla S."/>
            <person name="Sichtig H."/>
        </authorList>
    </citation>
    <scope>NUCLEOTIDE SEQUENCE [LARGE SCALE GENOMIC DNA]</scope>
    <source>
        <strain evidence="3">FDAARGOS_387</strain>
    </source>
</reference>
<keyword evidence="1" id="KW-0812">Transmembrane</keyword>
<dbReference type="AlphaFoldDB" id="A0A2C6DUH3"/>
<protein>
    <submittedName>
        <fullName evidence="2">Uncharacterized protein</fullName>
    </submittedName>
</protein>
<accession>A0A2C6DUH3</accession>
<organism evidence="2 3">
    <name type="scientific">Budvicia aquatica</name>
    <dbReference type="NCBI Taxonomy" id="82979"/>
    <lineage>
        <taxon>Bacteria</taxon>
        <taxon>Pseudomonadati</taxon>
        <taxon>Pseudomonadota</taxon>
        <taxon>Gammaproteobacteria</taxon>
        <taxon>Enterobacterales</taxon>
        <taxon>Budviciaceae</taxon>
        <taxon>Budvicia</taxon>
    </lineage>
</organism>
<sequence>MLEILKPLKHKVILVAGFIALGDYLGLVEVNLFILAGLYILTAYGVVTLVKLFLFKQQLSKRLTLLRIFTTFILSSMMISTLFVDRIEWNRLYDLGHSGPIRCEFQDSFGFSGEGYYRYVEYIPLGVADIVINQHIYNQAWMIKEHRDKQTIAAQVDWDKQEQTNRFNHARISRLAYLVMGHGLTMKVGCGR</sequence>
<keyword evidence="1" id="KW-0472">Membrane</keyword>
<proteinExistence type="predicted"/>
<feature type="transmembrane region" description="Helical" evidence="1">
    <location>
        <begin position="66"/>
        <end position="84"/>
    </location>
</feature>
<keyword evidence="1" id="KW-1133">Transmembrane helix</keyword>
<dbReference type="RefSeq" id="WP_029096992.1">
    <property type="nucleotide sequence ID" value="NZ_PDDX01000001.1"/>
</dbReference>
<feature type="transmembrane region" description="Helical" evidence="1">
    <location>
        <begin position="12"/>
        <end position="28"/>
    </location>
</feature>
<dbReference type="Proteomes" id="UP000224974">
    <property type="component" value="Unassembled WGS sequence"/>
</dbReference>
<name>A0A2C6DUH3_9GAMM</name>
<keyword evidence="3" id="KW-1185">Reference proteome</keyword>
<evidence type="ECO:0000313" key="2">
    <source>
        <dbReference type="EMBL" id="PHI32484.1"/>
    </source>
</evidence>
<feature type="transmembrane region" description="Helical" evidence="1">
    <location>
        <begin position="34"/>
        <end position="54"/>
    </location>
</feature>
<comment type="caution">
    <text evidence="2">The sequence shown here is derived from an EMBL/GenBank/DDBJ whole genome shotgun (WGS) entry which is preliminary data.</text>
</comment>